<protein>
    <recommendedName>
        <fullName evidence="3">Methyltransferase FkbM domain-containing protein</fullName>
    </recommendedName>
</protein>
<name>A0A812REY9_SYMPI</name>
<proteinExistence type="predicted"/>
<dbReference type="Proteomes" id="UP000649617">
    <property type="component" value="Unassembled WGS sequence"/>
</dbReference>
<reference evidence="1" key="1">
    <citation type="submission" date="2021-02" db="EMBL/GenBank/DDBJ databases">
        <authorList>
            <person name="Dougan E. K."/>
            <person name="Rhodes N."/>
            <person name="Thang M."/>
            <person name="Chan C."/>
        </authorList>
    </citation>
    <scope>NUCLEOTIDE SEQUENCE</scope>
</reference>
<dbReference type="EMBL" id="CAJNIZ010020269">
    <property type="protein sequence ID" value="CAE7438376.1"/>
    <property type="molecule type" value="Genomic_DNA"/>
</dbReference>
<dbReference type="OrthoDB" id="443429at2759"/>
<sequence length="265" mass="29958">MADTTALPWLARRWLLRGNPQLDTFVNVGAKDGVHEDPLYTLLLNPGDVRFSLAVEMNHEFCLQHARNLPHVLLLCMKATKSTVPDIVAQLPEWLRGQKRPALDLPSLPRLDVLKVDLDGADCDIAAAFLWRVLAKFVVMEVYDGVPPPLRFALHDSELLAWPPAAPWGCSLSYQVRLMKQFDLELVWYGAGNAIFAHRFAAQLLGLPSPLDEADCYAKSVLMTMWPSGRTLRRWFYEESLNETFVEVQASLTKRLENLTFTLDA</sequence>
<dbReference type="AlphaFoldDB" id="A0A812REY9"/>
<evidence type="ECO:0008006" key="3">
    <source>
        <dbReference type="Google" id="ProtNLM"/>
    </source>
</evidence>
<organism evidence="1 2">
    <name type="scientific">Symbiodinium pilosum</name>
    <name type="common">Dinoflagellate</name>
    <dbReference type="NCBI Taxonomy" id="2952"/>
    <lineage>
        <taxon>Eukaryota</taxon>
        <taxon>Sar</taxon>
        <taxon>Alveolata</taxon>
        <taxon>Dinophyceae</taxon>
        <taxon>Suessiales</taxon>
        <taxon>Symbiodiniaceae</taxon>
        <taxon>Symbiodinium</taxon>
    </lineage>
</organism>
<evidence type="ECO:0000313" key="2">
    <source>
        <dbReference type="Proteomes" id="UP000649617"/>
    </source>
</evidence>
<keyword evidence="2" id="KW-1185">Reference proteome</keyword>
<evidence type="ECO:0000313" key="1">
    <source>
        <dbReference type="EMBL" id="CAE7438376.1"/>
    </source>
</evidence>
<gene>
    <name evidence="1" type="ORF">SPIL2461_LOCUS10697</name>
</gene>
<comment type="caution">
    <text evidence="1">The sequence shown here is derived from an EMBL/GenBank/DDBJ whole genome shotgun (WGS) entry which is preliminary data.</text>
</comment>
<accession>A0A812REY9</accession>